<proteinExistence type="predicted"/>
<keyword evidence="2" id="KW-1185">Reference proteome</keyword>
<evidence type="ECO:0000313" key="3">
    <source>
        <dbReference type="WBParaSite" id="PDA_v2.g4462.t1"/>
    </source>
</evidence>
<accession>A0A914QLK3</accession>
<name>A0A914QLK3_9BILA</name>
<feature type="compositionally biased region" description="Polar residues" evidence="1">
    <location>
        <begin position="1"/>
        <end position="12"/>
    </location>
</feature>
<feature type="compositionally biased region" description="Basic and acidic residues" evidence="1">
    <location>
        <begin position="13"/>
        <end position="23"/>
    </location>
</feature>
<sequence>MPRQISLSPRQQKTVESEPKDDIDLSAARMEFEDDNSGTNSQELSFLKPIDNGTGTFSLFSPSPSPEAKKSGDNSGFLF</sequence>
<dbReference type="Proteomes" id="UP000887578">
    <property type="component" value="Unplaced"/>
</dbReference>
<feature type="region of interest" description="Disordered" evidence="1">
    <location>
        <begin position="1"/>
        <end position="79"/>
    </location>
</feature>
<dbReference type="AlphaFoldDB" id="A0A914QLK3"/>
<dbReference type="WBParaSite" id="PDA_v2.g4462.t1">
    <property type="protein sequence ID" value="PDA_v2.g4462.t1"/>
    <property type="gene ID" value="PDA_v2.g4462"/>
</dbReference>
<reference evidence="3" key="1">
    <citation type="submission" date="2022-11" db="UniProtKB">
        <authorList>
            <consortium name="WormBaseParasite"/>
        </authorList>
    </citation>
    <scope>IDENTIFICATION</scope>
</reference>
<evidence type="ECO:0000256" key="1">
    <source>
        <dbReference type="SAM" id="MobiDB-lite"/>
    </source>
</evidence>
<evidence type="ECO:0000313" key="2">
    <source>
        <dbReference type="Proteomes" id="UP000887578"/>
    </source>
</evidence>
<organism evidence="2 3">
    <name type="scientific">Panagrolaimus davidi</name>
    <dbReference type="NCBI Taxonomy" id="227884"/>
    <lineage>
        <taxon>Eukaryota</taxon>
        <taxon>Metazoa</taxon>
        <taxon>Ecdysozoa</taxon>
        <taxon>Nematoda</taxon>
        <taxon>Chromadorea</taxon>
        <taxon>Rhabditida</taxon>
        <taxon>Tylenchina</taxon>
        <taxon>Panagrolaimomorpha</taxon>
        <taxon>Panagrolaimoidea</taxon>
        <taxon>Panagrolaimidae</taxon>
        <taxon>Panagrolaimus</taxon>
    </lineage>
</organism>
<protein>
    <submittedName>
        <fullName evidence="3">Uncharacterized protein</fullName>
    </submittedName>
</protein>
<feature type="compositionally biased region" description="Polar residues" evidence="1">
    <location>
        <begin position="53"/>
        <end position="62"/>
    </location>
</feature>